<keyword evidence="2" id="KW-1133">Transmembrane helix</keyword>
<evidence type="ECO:0000313" key="3">
    <source>
        <dbReference type="EMBL" id="KWS05201.1"/>
    </source>
</evidence>
<keyword evidence="4" id="KW-1185">Reference proteome</keyword>
<evidence type="ECO:0000256" key="2">
    <source>
        <dbReference type="SAM" id="Phobius"/>
    </source>
</evidence>
<feature type="transmembrane region" description="Helical" evidence="2">
    <location>
        <begin position="38"/>
        <end position="57"/>
    </location>
</feature>
<dbReference type="RefSeq" id="WP_036110821.1">
    <property type="nucleotide sequence ID" value="NZ_JAJA02000001.1"/>
</dbReference>
<gene>
    <name evidence="3" type="ORF">AZ78_2752</name>
</gene>
<organism evidence="3 4">
    <name type="scientific">Lysobacter capsici AZ78</name>
    <dbReference type="NCBI Taxonomy" id="1444315"/>
    <lineage>
        <taxon>Bacteria</taxon>
        <taxon>Pseudomonadati</taxon>
        <taxon>Pseudomonadota</taxon>
        <taxon>Gammaproteobacteria</taxon>
        <taxon>Lysobacterales</taxon>
        <taxon>Lysobacteraceae</taxon>
        <taxon>Lysobacter</taxon>
    </lineage>
</organism>
<protein>
    <submittedName>
        <fullName evidence="3">Uncharacterized protein</fullName>
    </submittedName>
</protein>
<proteinExistence type="predicted"/>
<feature type="region of interest" description="Disordered" evidence="1">
    <location>
        <begin position="97"/>
        <end position="129"/>
    </location>
</feature>
<name>A0A108U9V7_9GAMM</name>
<reference evidence="3 4" key="1">
    <citation type="journal article" date="2014" name="Genome Announc.">
        <title>Draft Genome Sequence of Lysobacter capsici AZ78, a Bacterium Antagonistic to Plant-Pathogenic Oomycetes.</title>
        <authorList>
            <person name="Puopolo G."/>
            <person name="Sonego P."/>
            <person name="Engelen K."/>
            <person name="Pertot I."/>
        </authorList>
    </citation>
    <scope>NUCLEOTIDE SEQUENCE [LARGE SCALE GENOMIC DNA]</scope>
    <source>
        <strain evidence="3 4">AZ78</strain>
    </source>
</reference>
<keyword evidence="2" id="KW-0472">Membrane</keyword>
<keyword evidence="2" id="KW-0812">Transmembrane</keyword>
<dbReference type="Proteomes" id="UP000023435">
    <property type="component" value="Unassembled WGS sequence"/>
</dbReference>
<dbReference type="AlphaFoldDB" id="A0A108U9V7"/>
<sequence length="129" mass="13219">MSEIDWAFVLPLLVLNGVTTLLAWNSRNHAGRSRRRQIALIWLLPVIGAVLALIAQAQRKPPAARLSVSRANTLHYGNGATVWSSAVAYRYERDGYASDGGSDGGGSATGSGDGGGSDGGCSGDGGGCS</sequence>
<dbReference type="OrthoDB" id="6054417at2"/>
<dbReference type="EMBL" id="JAJA02000001">
    <property type="protein sequence ID" value="KWS05201.1"/>
    <property type="molecule type" value="Genomic_DNA"/>
</dbReference>
<evidence type="ECO:0000256" key="1">
    <source>
        <dbReference type="SAM" id="MobiDB-lite"/>
    </source>
</evidence>
<feature type="transmembrane region" description="Helical" evidence="2">
    <location>
        <begin position="6"/>
        <end position="26"/>
    </location>
</feature>
<evidence type="ECO:0000313" key="4">
    <source>
        <dbReference type="Proteomes" id="UP000023435"/>
    </source>
</evidence>
<comment type="caution">
    <text evidence="3">The sequence shown here is derived from an EMBL/GenBank/DDBJ whole genome shotgun (WGS) entry which is preliminary data.</text>
</comment>
<feature type="compositionally biased region" description="Gly residues" evidence="1">
    <location>
        <begin position="101"/>
        <end position="129"/>
    </location>
</feature>
<accession>A0A108U9V7</accession>